<dbReference type="EMBL" id="JAAEEH010000007">
    <property type="protein sequence ID" value="NDL66909.1"/>
    <property type="molecule type" value="Genomic_DNA"/>
</dbReference>
<dbReference type="InterPro" id="IPR004363">
    <property type="entry name" value="Methylgl_synth"/>
</dbReference>
<evidence type="ECO:0000259" key="3">
    <source>
        <dbReference type="PROSITE" id="PS51855"/>
    </source>
</evidence>
<dbReference type="Pfam" id="PF02142">
    <property type="entry name" value="MGS"/>
    <property type="match status" value="1"/>
</dbReference>
<dbReference type="PANTHER" id="PTHR30492">
    <property type="entry name" value="METHYLGLYOXAL SYNTHASE"/>
    <property type="match status" value="1"/>
</dbReference>
<dbReference type="PIRSF" id="PIRSF006614">
    <property type="entry name" value="Methylglyox_syn"/>
    <property type="match status" value="1"/>
</dbReference>
<feature type="binding site" evidence="1">
    <location>
        <position position="18"/>
    </location>
    <ligand>
        <name>substrate</name>
    </ligand>
</feature>
<keyword evidence="5" id="KW-1185">Reference proteome</keyword>
<reference evidence="4 5" key="1">
    <citation type="submission" date="2020-01" db="EMBL/GenBank/DDBJ databases">
        <title>Anaeroalcalibacter tamaniensis gen. nov., sp. nov., moderately halophilic strictly anaerobic fermenter bacterium from mud volcano of Taman peninsula.</title>
        <authorList>
            <person name="Frolova A."/>
            <person name="Merkel A.Y."/>
            <person name="Slobodkin A.I."/>
        </authorList>
    </citation>
    <scope>NUCLEOTIDE SEQUENCE [LARGE SCALE GENOMIC DNA]</scope>
    <source>
        <strain evidence="4 5">F-3ap</strain>
    </source>
</reference>
<dbReference type="GO" id="GO:0005829">
    <property type="term" value="C:cytosol"/>
    <property type="evidence" value="ECO:0007669"/>
    <property type="project" value="TreeGrafter"/>
</dbReference>
<dbReference type="InterPro" id="IPR018148">
    <property type="entry name" value="Methylglyoxal_synth_AS"/>
</dbReference>
<evidence type="ECO:0000313" key="4">
    <source>
        <dbReference type="EMBL" id="NDL66909.1"/>
    </source>
</evidence>
<comment type="caution">
    <text evidence="4">The sequence shown here is derived from an EMBL/GenBank/DDBJ whole genome shotgun (WGS) entry which is preliminary data.</text>
</comment>
<proteinExistence type="inferred from homology"/>
<feature type="binding site" evidence="1">
    <location>
        <position position="97"/>
    </location>
    <ligand>
        <name>substrate</name>
    </ligand>
</feature>
<dbReference type="NCBIfam" id="NF003559">
    <property type="entry name" value="PRK05234.1"/>
    <property type="match status" value="1"/>
</dbReference>
<evidence type="ECO:0000256" key="1">
    <source>
        <dbReference type="HAMAP-Rule" id="MF_00549"/>
    </source>
</evidence>
<dbReference type="InterPro" id="IPR036914">
    <property type="entry name" value="MGS-like_dom_sf"/>
</dbReference>
<dbReference type="GO" id="GO:0019242">
    <property type="term" value="P:methylglyoxal biosynthetic process"/>
    <property type="evidence" value="ECO:0007669"/>
    <property type="project" value="UniProtKB-UniRule"/>
</dbReference>
<comment type="function">
    <text evidence="1">Catalyzes the formation of methylglyoxal from dihydroxyacetone phosphate.</text>
</comment>
<evidence type="ECO:0000256" key="2">
    <source>
        <dbReference type="PIRSR" id="PIRSR006614-1"/>
    </source>
</evidence>
<protein>
    <recommendedName>
        <fullName evidence="1">Methylglyoxal synthase</fullName>
        <shortName evidence="1">MGS</shortName>
        <ecNumber evidence="1">4.2.3.3</ecNumber>
    </recommendedName>
</protein>
<comment type="similarity">
    <text evidence="1">Belongs to the methylglyoxal synthase family.</text>
</comment>
<accession>A0A7X5HUK6</accession>
<dbReference type="RefSeq" id="WP_162369636.1">
    <property type="nucleotide sequence ID" value="NZ_JAAEEH010000007.1"/>
</dbReference>
<dbReference type="PROSITE" id="PS51855">
    <property type="entry name" value="MGS"/>
    <property type="match status" value="1"/>
</dbReference>
<feature type="binding site" evidence="1">
    <location>
        <position position="22"/>
    </location>
    <ligand>
        <name>substrate</name>
    </ligand>
</feature>
<evidence type="ECO:0000313" key="5">
    <source>
        <dbReference type="Proteomes" id="UP000461585"/>
    </source>
</evidence>
<dbReference type="EC" id="4.2.3.3" evidence="1"/>
<organism evidence="4 5">
    <name type="scientific">Anaerotalea alkaliphila</name>
    <dbReference type="NCBI Taxonomy" id="2662126"/>
    <lineage>
        <taxon>Bacteria</taxon>
        <taxon>Bacillati</taxon>
        <taxon>Bacillota</taxon>
        <taxon>Clostridia</taxon>
        <taxon>Eubacteriales</taxon>
        <taxon>Anaerotalea</taxon>
    </lineage>
</organism>
<dbReference type="PANTHER" id="PTHR30492:SF0">
    <property type="entry name" value="METHYLGLYOXAL SYNTHASE"/>
    <property type="match status" value="1"/>
</dbReference>
<feature type="binding site" evidence="1">
    <location>
        <begin position="44"/>
        <end position="47"/>
    </location>
    <ligand>
        <name>substrate</name>
    </ligand>
</feature>
<feature type="domain" description="MGS-like" evidence="3">
    <location>
        <begin position="1"/>
        <end position="152"/>
    </location>
</feature>
<gene>
    <name evidence="1" type="primary">mgsA</name>
    <name evidence="4" type="ORF">GXN74_03995</name>
</gene>
<dbReference type="InterPro" id="IPR011607">
    <property type="entry name" value="MGS-like_dom"/>
</dbReference>
<dbReference type="HAMAP" id="MF_00549">
    <property type="entry name" value="Methylglyoxal_synth"/>
    <property type="match status" value="1"/>
</dbReference>
<comment type="catalytic activity">
    <reaction evidence="1">
        <text>dihydroxyacetone phosphate = methylglyoxal + phosphate</text>
        <dbReference type="Rhea" id="RHEA:17937"/>
        <dbReference type="ChEBI" id="CHEBI:17158"/>
        <dbReference type="ChEBI" id="CHEBI:43474"/>
        <dbReference type="ChEBI" id="CHEBI:57642"/>
        <dbReference type="EC" id="4.2.3.3"/>
    </reaction>
</comment>
<dbReference type="SMART" id="SM00851">
    <property type="entry name" value="MGS"/>
    <property type="match status" value="1"/>
</dbReference>
<feature type="active site" description="Proton donor/acceptor" evidence="1 2">
    <location>
        <position position="70"/>
    </location>
</feature>
<dbReference type="SUPFAM" id="SSF52335">
    <property type="entry name" value="Methylglyoxal synthase-like"/>
    <property type="match status" value="1"/>
</dbReference>
<dbReference type="AlphaFoldDB" id="A0A7X5HUK6"/>
<dbReference type="GO" id="GO:0008929">
    <property type="term" value="F:methylglyoxal synthase activity"/>
    <property type="evidence" value="ECO:0007669"/>
    <property type="project" value="UniProtKB-UniRule"/>
</dbReference>
<dbReference type="PROSITE" id="PS01335">
    <property type="entry name" value="METHYLGLYOXAL_SYNTH"/>
    <property type="match status" value="1"/>
</dbReference>
<name>A0A7X5HUK6_9FIRM</name>
<dbReference type="Proteomes" id="UP000461585">
    <property type="component" value="Unassembled WGS sequence"/>
</dbReference>
<sequence>MEVNQTIGKQKRIALVAHDNKKKELLEWVGRNKEILSTHFLYGTGTTGRLVSAKTGLPVRTYNSGPLGGDQQIGTRIIEDEINFLIFFWDPMEAQPHDPDVKALLRIATLYDIPVALNEATADFLFTSLLMDKDYVRHTFDAQSILNRKIEI</sequence>
<feature type="binding site" evidence="1">
    <location>
        <begin position="64"/>
        <end position="65"/>
    </location>
    <ligand>
        <name>substrate</name>
    </ligand>
</feature>
<dbReference type="CDD" id="cd01422">
    <property type="entry name" value="MGS"/>
    <property type="match status" value="1"/>
</dbReference>
<keyword evidence="1 4" id="KW-0456">Lyase</keyword>
<dbReference type="NCBIfam" id="TIGR00160">
    <property type="entry name" value="MGSA"/>
    <property type="match status" value="1"/>
</dbReference>
<dbReference type="Gene3D" id="3.40.50.1380">
    <property type="entry name" value="Methylglyoxal synthase-like domain"/>
    <property type="match status" value="1"/>
</dbReference>